<feature type="domain" description="Peptidase C39-like" evidence="1">
    <location>
        <begin position="222"/>
        <end position="359"/>
    </location>
</feature>
<evidence type="ECO:0000313" key="2">
    <source>
        <dbReference type="EMBL" id="ARU60704.1"/>
    </source>
</evidence>
<dbReference type="AlphaFoldDB" id="A0A1Y0IMX1"/>
<gene>
    <name evidence="2" type="ORF">CBW65_06100</name>
</gene>
<dbReference type="RefSeq" id="WP_087456095.1">
    <property type="nucleotide sequence ID" value="NZ_CP021434.1"/>
</dbReference>
<dbReference type="Proteomes" id="UP000195437">
    <property type="component" value="Chromosome"/>
</dbReference>
<dbReference type="PROSITE" id="PS51257">
    <property type="entry name" value="PROKAR_LIPOPROTEIN"/>
    <property type="match status" value="1"/>
</dbReference>
<dbReference type="Gene3D" id="3.90.70.10">
    <property type="entry name" value="Cysteine proteinases"/>
    <property type="match status" value="1"/>
</dbReference>
<dbReference type="OrthoDB" id="9789941at2"/>
<dbReference type="EMBL" id="CP021434">
    <property type="protein sequence ID" value="ARU60704.1"/>
    <property type="molecule type" value="Genomic_DNA"/>
</dbReference>
<sequence>MLQSKFLKMMATAVLGVGCLLLAMNISLAENNLNLKKSGVETSVKSYWQSPFSFSGGQLDGTKVSASALQLDSTKLYAGFDSLGRYNGGAYYYGSYTTDVIPVAFTEAIPSWQANTPPGTWTEIEMSALVNGVWTKWYTLGAWMEGNQPFERHSIVGQSDADGYVATDTLILDKSATAVKARVNLYTNDPAITPTLRKFGITFSNGTDKAGVVPSNGQTSALDVPKRSQMVFPDGGEVWCSPTSTSMVMAYWANVTGNSAWNIPVPTVVDGVWDYRYDGAGNWPFNTAYASSFGLDGKVVRMSSLAEVQQWTAAGVPVIASIAYKKGALDNSPIPSTDGHLLVIRGFDAAGNVLTNDPAAASDEAVTITYNRAQLEKAWLDNSNGTTYLIYPQGWTTPAGNGHW</sequence>
<dbReference type="InterPro" id="IPR039564">
    <property type="entry name" value="Peptidase_C39-like"/>
</dbReference>
<dbReference type="KEGG" id="tum:CBW65_06100"/>
<accession>A0A1Y0IMX1</accession>
<name>A0A1Y0IMX1_9BACL</name>
<keyword evidence="3" id="KW-1185">Reference proteome</keyword>
<evidence type="ECO:0000313" key="3">
    <source>
        <dbReference type="Proteomes" id="UP000195437"/>
    </source>
</evidence>
<proteinExistence type="predicted"/>
<protein>
    <recommendedName>
        <fullName evidence="1">Peptidase C39-like domain-containing protein</fullName>
    </recommendedName>
</protein>
<reference evidence="3" key="1">
    <citation type="submission" date="2017-05" db="EMBL/GenBank/DDBJ databases">
        <authorList>
            <person name="Sung H."/>
        </authorList>
    </citation>
    <scope>NUCLEOTIDE SEQUENCE [LARGE SCALE GENOMIC DNA]</scope>
    <source>
        <strain evidence="3">AR23208</strain>
    </source>
</reference>
<evidence type="ECO:0000259" key="1">
    <source>
        <dbReference type="Pfam" id="PF13529"/>
    </source>
</evidence>
<dbReference type="Pfam" id="PF13529">
    <property type="entry name" value="Peptidase_C39_2"/>
    <property type="match status" value="1"/>
</dbReference>
<organism evidence="2 3">
    <name type="scientific">Tumebacillus avium</name>
    <dbReference type="NCBI Taxonomy" id="1903704"/>
    <lineage>
        <taxon>Bacteria</taxon>
        <taxon>Bacillati</taxon>
        <taxon>Bacillota</taxon>
        <taxon>Bacilli</taxon>
        <taxon>Bacillales</taxon>
        <taxon>Alicyclobacillaceae</taxon>
        <taxon>Tumebacillus</taxon>
    </lineage>
</organism>